<dbReference type="EMBL" id="ALYF01000003">
    <property type="protein sequence ID" value="EJW20942.1"/>
    <property type="molecule type" value="Genomic_DNA"/>
</dbReference>
<evidence type="ECO:0000313" key="3">
    <source>
        <dbReference type="Proteomes" id="UP000004836"/>
    </source>
</evidence>
<keyword evidence="3" id="KW-1185">Reference proteome</keyword>
<evidence type="ECO:0000313" key="2">
    <source>
        <dbReference type="EMBL" id="EJW20942.1"/>
    </source>
</evidence>
<keyword evidence="1" id="KW-0472">Membrane</keyword>
<keyword evidence="1" id="KW-0812">Transmembrane</keyword>
<name>J9DV87_9PROT</name>
<comment type="caution">
    <text evidence="2">The sequence shown here is derived from an EMBL/GenBank/DDBJ whole genome shotgun (WGS) entry which is preliminary data.</text>
</comment>
<dbReference type="OrthoDB" id="7868067at2"/>
<sequence length="98" mass="10683">MKLLGRLIFFLIALGVIFLALANRQIVTFSLDPFASSNPAPDAPIFGFRAPLFVLLMGAIGFGILLSYIRSSVTAMRNGLNKSMNSVFSRDKGKNNDD</sequence>
<accession>J9DV87</accession>
<gene>
    <name evidence="2" type="ORF">IMCC14465_07380</name>
</gene>
<dbReference type="AlphaFoldDB" id="J9DV87"/>
<organism evidence="2 3">
    <name type="scientific">alpha proteobacterium IMCC14465</name>
    <dbReference type="NCBI Taxonomy" id="1220535"/>
    <lineage>
        <taxon>Bacteria</taxon>
        <taxon>Pseudomonadati</taxon>
        <taxon>Pseudomonadota</taxon>
        <taxon>Alphaproteobacteria</taxon>
        <taxon>PS1 clade</taxon>
    </lineage>
</organism>
<evidence type="ECO:0000256" key="1">
    <source>
        <dbReference type="SAM" id="Phobius"/>
    </source>
</evidence>
<dbReference type="STRING" id="1220535.IMCC14465_07380"/>
<keyword evidence="1" id="KW-1133">Transmembrane helix</keyword>
<protein>
    <recommendedName>
        <fullName evidence="4">Lipopolysaccharide assembly protein A domain-containing protein</fullName>
    </recommendedName>
</protein>
<dbReference type="Proteomes" id="UP000004836">
    <property type="component" value="Unassembled WGS sequence"/>
</dbReference>
<evidence type="ECO:0008006" key="4">
    <source>
        <dbReference type="Google" id="ProtNLM"/>
    </source>
</evidence>
<proteinExistence type="predicted"/>
<feature type="transmembrane region" description="Helical" evidence="1">
    <location>
        <begin position="48"/>
        <end position="69"/>
    </location>
</feature>
<reference evidence="2 3" key="1">
    <citation type="journal article" date="2012" name="J. Bacteriol.">
        <title>Genome Sequence of Strain IMCC14465, Isolated from the East Sea, Belonging to the PS1 Clade of Alphaproteobacteria.</title>
        <authorList>
            <person name="Yang S.J."/>
            <person name="Kang I."/>
            <person name="Cho J.C."/>
        </authorList>
    </citation>
    <scope>NUCLEOTIDE SEQUENCE [LARGE SCALE GENOMIC DNA]</scope>
    <source>
        <strain evidence="2 3">IMCC14465</strain>
    </source>
</reference>